<evidence type="ECO:0000313" key="2">
    <source>
        <dbReference type="Proteomes" id="UP001597231"/>
    </source>
</evidence>
<sequence length="283" mass="32947">MNIDNTIPVFISFYKTIKQFSLDDLKKFLNDNDAVYQAYFPNHCPRTDERLQQAVDQYGNKIREIEAFSKQFPEILQAIERRFQTTYDFDVPLHAKLIVGTFGSNAFVTSDNKRELYFAAEKLSAKPDHMRVIAAHEIGHVNHFSMATKGGMDWSKVDWMHGLTTLYTEGAATYFSKQIVPDLKQSMYFSFDDEGDPWVQCYEENKEEVKRRFLQDASAGWDMPKEKEWFRLSGGSYFGRNRIGYLLGTDYIENLVERFGEKKALTFWNGNDLHADAIEWLKA</sequence>
<dbReference type="RefSeq" id="WP_381480873.1">
    <property type="nucleotide sequence ID" value="NZ_JBHTLT010000049.1"/>
</dbReference>
<keyword evidence="1" id="KW-0645">Protease</keyword>
<keyword evidence="1" id="KW-0031">Aminopeptidase</keyword>
<dbReference type="Proteomes" id="UP001597231">
    <property type="component" value="Unassembled WGS sequence"/>
</dbReference>
<reference evidence="2" key="1">
    <citation type="journal article" date="2019" name="Int. J. Syst. Evol. Microbiol.">
        <title>The Global Catalogue of Microorganisms (GCM) 10K type strain sequencing project: providing services to taxonomists for standard genome sequencing and annotation.</title>
        <authorList>
            <consortium name="The Broad Institute Genomics Platform"/>
            <consortium name="The Broad Institute Genome Sequencing Center for Infectious Disease"/>
            <person name="Wu L."/>
            <person name="Ma J."/>
        </authorList>
    </citation>
    <scope>NUCLEOTIDE SEQUENCE [LARGE SCALE GENOMIC DNA]</scope>
    <source>
        <strain evidence="2">CCUG 53915</strain>
    </source>
</reference>
<dbReference type="GO" id="GO:0004177">
    <property type="term" value="F:aminopeptidase activity"/>
    <property type="evidence" value="ECO:0007669"/>
    <property type="project" value="UniProtKB-KW"/>
</dbReference>
<protein>
    <submittedName>
        <fullName evidence="1">Aminopeptidase</fullName>
    </submittedName>
</protein>
<comment type="caution">
    <text evidence="1">The sequence shown here is derived from an EMBL/GenBank/DDBJ whole genome shotgun (WGS) entry which is preliminary data.</text>
</comment>
<accession>A0ABW3TZ11</accession>
<organism evidence="1 2">
    <name type="scientific">Sporosarcina contaminans</name>
    <dbReference type="NCBI Taxonomy" id="633403"/>
    <lineage>
        <taxon>Bacteria</taxon>
        <taxon>Bacillati</taxon>
        <taxon>Bacillota</taxon>
        <taxon>Bacilli</taxon>
        <taxon>Bacillales</taxon>
        <taxon>Caryophanaceae</taxon>
        <taxon>Sporosarcina</taxon>
    </lineage>
</organism>
<keyword evidence="2" id="KW-1185">Reference proteome</keyword>
<keyword evidence="1" id="KW-0378">Hydrolase</keyword>
<dbReference type="EMBL" id="JBHTLT010000049">
    <property type="protein sequence ID" value="MFD1205645.1"/>
    <property type="molecule type" value="Genomic_DNA"/>
</dbReference>
<name>A0ABW3TZ11_9BACL</name>
<evidence type="ECO:0000313" key="1">
    <source>
        <dbReference type="EMBL" id="MFD1205645.1"/>
    </source>
</evidence>
<proteinExistence type="predicted"/>
<gene>
    <name evidence="1" type="ORF">ACFQ38_11095</name>
</gene>